<protein>
    <submittedName>
        <fullName evidence="2">PA2169 family four-helix-bundle protein</fullName>
    </submittedName>
</protein>
<evidence type="ECO:0000259" key="1">
    <source>
        <dbReference type="Pfam" id="PF09537"/>
    </source>
</evidence>
<comment type="caution">
    <text evidence="2">The sequence shown here is derived from an EMBL/GenBank/DDBJ whole genome shotgun (WGS) entry which is preliminary data.</text>
</comment>
<accession>A0ABW2Z4D0</accession>
<evidence type="ECO:0000313" key="2">
    <source>
        <dbReference type="EMBL" id="MFD0751565.1"/>
    </source>
</evidence>
<dbReference type="InterPro" id="IPR012347">
    <property type="entry name" value="Ferritin-like"/>
</dbReference>
<dbReference type="InterPro" id="IPR016920">
    <property type="entry name" value="UCP029477"/>
</dbReference>
<dbReference type="Pfam" id="PF09537">
    <property type="entry name" value="DUF2383"/>
    <property type="match status" value="1"/>
</dbReference>
<keyword evidence="3" id="KW-1185">Reference proteome</keyword>
<dbReference type="Gene3D" id="1.20.1260.10">
    <property type="match status" value="1"/>
</dbReference>
<organism evidence="2 3">
    <name type="scientific">Mucilaginibacter calamicampi</name>
    <dbReference type="NCBI Taxonomy" id="1302352"/>
    <lineage>
        <taxon>Bacteria</taxon>
        <taxon>Pseudomonadati</taxon>
        <taxon>Bacteroidota</taxon>
        <taxon>Sphingobacteriia</taxon>
        <taxon>Sphingobacteriales</taxon>
        <taxon>Sphingobacteriaceae</taxon>
        <taxon>Mucilaginibacter</taxon>
    </lineage>
</organism>
<evidence type="ECO:0000313" key="3">
    <source>
        <dbReference type="Proteomes" id="UP001596958"/>
    </source>
</evidence>
<name>A0ABW2Z4D0_9SPHI</name>
<reference evidence="3" key="1">
    <citation type="journal article" date="2019" name="Int. J. Syst. Evol. Microbiol.">
        <title>The Global Catalogue of Microorganisms (GCM) 10K type strain sequencing project: providing services to taxonomists for standard genome sequencing and annotation.</title>
        <authorList>
            <consortium name="The Broad Institute Genomics Platform"/>
            <consortium name="The Broad Institute Genome Sequencing Center for Infectious Disease"/>
            <person name="Wu L."/>
            <person name="Ma J."/>
        </authorList>
    </citation>
    <scope>NUCLEOTIDE SEQUENCE [LARGE SCALE GENOMIC DNA]</scope>
    <source>
        <strain evidence="3">CCUG 63418</strain>
    </source>
</reference>
<feature type="domain" description="DUF2383" evidence="1">
    <location>
        <begin position="7"/>
        <end position="117"/>
    </location>
</feature>
<sequence length="151" mass="16914">MENTKETVGILNDLIEINNDRIKGFENALKDVEDDAELKATFTEKIGESHHLKMQLAKEVEALGQDAETGTSVSGTLHRTWLDVRAKFTGHSEHTILEDCEFGEDAILKAYKSALEEEHLPAYVRDILNDQLVVLQAAHDEIKALRDSTVN</sequence>
<dbReference type="NCBIfam" id="TIGR02284">
    <property type="entry name" value="PA2169 family four-helix-bundle protein"/>
    <property type="match status" value="1"/>
</dbReference>
<dbReference type="PIRSF" id="PIRSF029477">
    <property type="entry name" value="UCP029477"/>
    <property type="match status" value="1"/>
</dbReference>
<dbReference type="EMBL" id="JBHTHU010000020">
    <property type="protein sequence ID" value="MFD0751565.1"/>
    <property type="molecule type" value="Genomic_DNA"/>
</dbReference>
<dbReference type="InterPro" id="IPR019052">
    <property type="entry name" value="DUF2383"/>
</dbReference>
<proteinExistence type="predicted"/>
<dbReference type="Proteomes" id="UP001596958">
    <property type="component" value="Unassembled WGS sequence"/>
</dbReference>
<dbReference type="RefSeq" id="WP_377101839.1">
    <property type="nucleotide sequence ID" value="NZ_JBHTHU010000020.1"/>
</dbReference>
<dbReference type="InterPro" id="IPR011971">
    <property type="entry name" value="CHP02284"/>
</dbReference>
<gene>
    <name evidence="2" type="ORF">ACFQZS_15540</name>
</gene>